<proteinExistence type="predicted"/>
<sequence length="256" mass="27882">MDKNLFILPMLKTIETSSFVKEAVDRVKRGDKVWITGRSASGKSHLAATLQKAGVSVVALDKFGKKDVVADKTRWVVSLPQDLVKTAQAFEGQADNLKAVAKAIISGLAEKQRLTVFIVLPGIELFRSANEAKGKEATSRGASVWGPSWLAKAKWNASQIKAFNKESVENVIISVGAAMGELFDDTVMSDLSELTVKESFWDWAREQEVLDKTDQIVSDLTEIGVDLMIVKNNPVVKGMTLVGWAETSKKEGDANG</sequence>
<dbReference type="AlphaFoldDB" id="A0A2V0R9T6"/>
<dbReference type="Gene3D" id="3.40.50.300">
    <property type="entry name" value="P-loop containing nucleotide triphosphate hydrolases"/>
    <property type="match status" value="1"/>
</dbReference>
<dbReference type="SUPFAM" id="SSF52540">
    <property type="entry name" value="P-loop containing nucleoside triphosphate hydrolases"/>
    <property type="match status" value="1"/>
</dbReference>
<organism evidence="1">
    <name type="scientific">viral metagenome</name>
    <dbReference type="NCBI Taxonomy" id="1070528"/>
    <lineage>
        <taxon>unclassified sequences</taxon>
        <taxon>metagenomes</taxon>
        <taxon>organismal metagenomes</taxon>
    </lineage>
</organism>
<protein>
    <submittedName>
        <fullName evidence="1">Uncharacterized protein</fullName>
    </submittedName>
</protein>
<dbReference type="InterPro" id="IPR027417">
    <property type="entry name" value="P-loop_NTPase"/>
</dbReference>
<name>A0A2V0R9T6_9ZZZZ</name>
<accession>A0A2V0R9T6</accession>
<evidence type="ECO:0000313" key="1">
    <source>
        <dbReference type="EMBL" id="GBH21857.1"/>
    </source>
</evidence>
<reference evidence="1" key="1">
    <citation type="submission" date="2017-04" db="EMBL/GenBank/DDBJ databases">
        <title>Unveiling RNA virosphere associated with marine microorganisms.</title>
        <authorList>
            <person name="Urayama S."/>
            <person name="Takaki Y."/>
            <person name="Nishi S."/>
            <person name="Yoshida Y."/>
            <person name="Deguchi S."/>
            <person name="Takai K."/>
            <person name="Nunoura T."/>
        </authorList>
    </citation>
    <scope>NUCLEOTIDE SEQUENCE</scope>
</reference>
<comment type="caution">
    <text evidence="1">The sequence shown here is derived from an EMBL/GenBank/DDBJ whole genome shotgun (WGS) entry which is preliminary data.</text>
</comment>
<dbReference type="EMBL" id="BDQA01000391">
    <property type="protein sequence ID" value="GBH21857.1"/>
    <property type="molecule type" value="Genomic_RNA"/>
</dbReference>